<dbReference type="InterPro" id="IPR012467">
    <property type="entry name" value="DUF1684"/>
</dbReference>
<organism evidence="1 2">
    <name type="scientific">Jejudonia soesokkakensis</name>
    <dbReference type="NCBI Taxonomy" id="1323432"/>
    <lineage>
        <taxon>Bacteria</taxon>
        <taxon>Pseudomonadati</taxon>
        <taxon>Bacteroidota</taxon>
        <taxon>Flavobacteriia</taxon>
        <taxon>Flavobacteriales</taxon>
        <taxon>Flavobacteriaceae</taxon>
        <taxon>Jejudonia</taxon>
    </lineage>
</organism>
<protein>
    <submittedName>
        <fullName evidence="1">DUF1684 domain-containing protein</fullName>
    </submittedName>
</protein>
<comment type="caution">
    <text evidence="1">The sequence shown here is derived from an EMBL/GenBank/DDBJ whole genome shotgun (WGS) entry which is preliminary data.</text>
</comment>
<proteinExistence type="predicted"/>
<accession>A0ABW2MXC3</accession>
<dbReference type="PANTHER" id="PTHR41913">
    <property type="entry name" value="DUF1684 DOMAIN-CONTAINING PROTEIN"/>
    <property type="match status" value="1"/>
</dbReference>
<evidence type="ECO:0000313" key="2">
    <source>
        <dbReference type="Proteomes" id="UP001596415"/>
    </source>
</evidence>
<gene>
    <name evidence="1" type="ORF">ACFQO1_11880</name>
</gene>
<sequence>MKKIFLFFLLSTSLLGFSQTDVEILSEIKAYHSSENEKFSNSETTILEPKDFKEFKELAFYPIDLKYRVEATFIRTPGEKPFLMPTTTDRLPEYVKYGEVHFTIDGKMLKLNLYQTTAPSEDPEYADYLFLPFTDLTSGEGSYGGGRFMDCHIPEGNTIILDFNKSYNPYCAYSPRYSCPIPPLENHLETRIEAGVKAFKEH</sequence>
<dbReference type="EMBL" id="JBHTBN010000006">
    <property type="protein sequence ID" value="MFC7358390.1"/>
    <property type="molecule type" value="Genomic_DNA"/>
</dbReference>
<keyword evidence="2" id="KW-1185">Reference proteome</keyword>
<dbReference type="Proteomes" id="UP001596415">
    <property type="component" value="Unassembled WGS sequence"/>
</dbReference>
<dbReference type="RefSeq" id="WP_380218354.1">
    <property type="nucleotide sequence ID" value="NZ_JBHTBN010000006.1"/>
</dbReference>
<reference evidence="2" key="1">
    <citation type="journal article" date="2019" name="Int. J. Syst. Evol. Microbiol.">
        <title>The Global Catalogue of Microorganisms (GCM) 10K type strain sequencing project: providing services to taxonomists for standard genome sequencing and annotation.</title>
        <authorList>
            <consortium name="The Broad Institute Genomics Platform"/>
            <consortium name="The Broad Institute Genome Sequencing Center for Infectious Disease"/>
            <person name="Wu L."/>
            <person name="Ma J."/>
        </authorList>
    </citation>
    <scope>NUCLEOTIDE SEQUENCE [LARGE SCALE GENOMIC DNA]</scope>
    <source>
        <strain evidence="2">CGMCC 1.16306</strain>
    </source>
</reference>
<evidence type="ECO:0000313" key="1">
    <source>
        <dbReference type="EMBL" id="MFC7358390.1"/>
    </source>
</evidence>
<name>A0ABW2MXC3_9FLAO</name>
<dbReference type="Pfam" id="PF07920">
    <property type="entry name" value="DUF1684"/>
    <property type="match status" value="1"/>
</dbReference>
<dbReference type="PANTHER" id="PTHR41913:SF1">
    <property type="entry name" value="DUF1684 DOMAIN-CONTAINING PROTEIN"/>
    <property type="match status" value="1"/>
</dbReference>